<dbReference type="PANTHER" id="PTHR13318">
    <property type="entry name" value="PARTNER OF PAIRED, ISOFORM B-RELATED"/>
    <property type="match status" value="1"/>
</dbReference>
<dbReference type="InterPro" id="IPR001810">
    <property type="entry name" value="F-box_dom"/>
</dbReference>
<evidence type="ECO:0000259" key="4">
    <source>
        <dbReference type="PROSITE" id="PS50102"/>
    </source>
</evidence>
<dbReference type="Pfam" id="PF00076">
    <property type="entry name" value="RRM_1"/>
    <property type="match status" value="1"/>
</dbReference>
<dbReference type="InterPro" id="IPR000504">
    <property type="entry name" value="RRM_dom"/>
</dbReference>
<keyword evidence="6" id="KW-1185">Reference proteome</keyword>
<dbReference type="SUPFAM" id="SSF81383">
    <property type="entry name" value="F-box domain"/>
    <property type="match status" value="1"/>
</dbReference>
<evidence type="ECO:0000256" key="1">
    <source>
        <dbReference type="ARBA" id="ARBA00022786"/>
    </source>
</evidence>
<organism evidence="5 6">
    <name type="scientific">Leptidea sinapis</name>
    <dbReference type="NCBI Taxonomy" id="189913"/>
    <lineage>
        <taxon>Eukaryota</taxon>
        <taxon>Metazoa</taxon>
        <taxon>Ecdysozoa</taxon>
        <taxon>Arthropoda</taxon>
        <taxon>Hexapoda</taxon>
        <taxon>Insecta</taxon>
        <taxon>Pterygota</taxon>
        <taxon>Neoptera</taxon>
        <taxon>Endopterygota</taxon>
        <taxon>Lepidoptera</taxon>
        <taxon>Glossata</taxon>
        <taxon>Ditrysia</taxon>
        <taxon>Papilionoidea</taxon>
        <taxon>Pieridae</taxon>
        <taxon>Dismorphiinae</taxon>
        <taxon>Leptidea</taxon>
    </lineage>
</organism>
<dbReference type="PROSITE" id="PS50102">
    <property type="entry name" value="RRM"/>
    <property type="match status" value="1"/>
</dbReference>
<dbReference type="SMART" id="SM00367">
    <property type="entry name" value="LRR_CC"/>
    <property type="match status" value="4"/>
</dbReference>
<dbReference type="SUPFAM" id="SSF54928">
    <property type="entry name" value="RNA-binding domain, RBD"/>
    <property type="match status" value="1"/>
</dbReference>
<evidence type="ECO:0000313" key="6">
    <source>
        <dbReference type="Proteomes" id="UP000324832"/>
    </source>
</evidence>
<dbReference type="CDD" id="cd00590">
    <property type="entry name" value="RRM_SF"/>
    <property type="match status" value="1"/>
</dbReference>
<dbReference type="GO" id="GO:0019005">
    <property type="term" value="C:SCF ubiquitin ligase complex"/>
    <property type="evidence" value="ECO:0007669"/>
    <property type="project" value="TreeGrafter"/>
</dbReference>
<dbReference type="Gene3D" id="3.30.70.330">
    <property type="match status" value="1"/>
</dbReference>
<sequence>MAMFYESDDELFFPDVVHIVRRELYAQAINSTDVFTKRKRNLDVPTHTEDGIPIRKIYVTSLPAKTTRLELFAVFAQYGFIKSCWLKMGERGPNKTPIPTYAFVTFGDPADARKILKISPADSWHQPAEDINGRVQWKQPSATESSHSWGVAENLDVQNNNGNPVTDEVLTTEESYNILDVLNMDCWSLILSHVPLTDLIRSERVSKKWKDVVHLYLNSIRTFKTSSWQLDQVKLTTAVLRQVLQRFGASLIRLHIDHNWSDLNDRTAHTVAGMHTKNWNPLMYGCKQLKKIDFVSCYKLTDASLVHVVKSDASIEELSVSNNTHLTGLFLTNCSKPSKLTSLSFYNCYSLQGTVVNAAMDTLPCLTCLKLDVCPPSMWKLIPNILRKVPQLEELSLSENISMDGPVPVLIHELCDSIGILTKLKRLNLSRNIFITNEVIKQVAQSCSKLEDLNISGCNSRKSFSHKGVSDESIVAICSQCTLLTNLNVSYLAGLSNTGLAAVVKLSRLVTLMSRGNISITAKPIVAILNKCHYLEDTPTHQLLSVDLHHDKSNPHMRPDFIDRIFESSSDDSYDEVFDHDDIDFFDQFLSDEEDFLQQNIANYDGFFNNILLI</sequence>
<evidence type="ECO:0000313" key="5">
    <source>
        <dbReference type="EMBL" id="VVC95264.1"/>
    </source>
</evidence>
<dbReference type="GO" id="GO:0031146">
    <property type="term" value="P:SCF-dependent proteasomal ubiquitin-dependent protein catabolic process"/>
    <property type="evidence" value="ECO:0007669"/>
    <property type="project" value="TreeGrafter"/>
</dbReference>
<dbReference type="GO" id="GO:0003723">
    <property type="term" value="F:RNA binding"/>
    <property type="evidence" value="ECO:0007669"/>
    <property type="project" value="UniProtKB-UniRule"/>
</dbReference>
<dbReference type="SUPFAM" id="SSF52047">
    <property type="entry name" value="RNI-like"/>
    <property type="match status" value="1"/>
</dbReference>
<gene>
    <name evidence="5" type="ORF">LSINAPIS_LOCUS7016</name>
</gene>
<dbReference type="InterPro" id="IPR006553">
    <property type="entry name" value="Leu-rich_rpt_Cys-con_subtyp"/>
</dbReference>
<dbReference type="EMBL" id="FZQP02002227">
    <property type="protein sequence ID" value="VVC95264.1"/>
    <property type="molecule type" value="Genomic_DNA"/>
</dbReference>
<accession>A0A5E4QAI4</accession>
<evidence type="ECO:0000256" key="2">
    <source>
        <dbReference type="ARBA" id="ARBA00022884"/>
    </source>
</evidence>
<dbReference type="InterPro" id="IPR032675">
    <property type="entry name" value="LRR_dom_sf"/>
</dbReference>
<dbReference type="InterPro" id="IPR036047">
    <property type="entry name" value="F-box-like_dom_sf"/>
</dbReference>
<evidence type="ECO:0000256" key="3">
    <source>
        <dbReference type="PROSITE-ProRule" id="PRU00176"/>
    </source>
</evidence>
<dbReference type="InterPro" id="IPR035979">
    <property type="entry name" value="RBD_domain_sf"/>
</dbReference>
<dbReference type="SMART" id="SM00360">
    <property type="entry name" value="RRM"/>
    <property type="match status" value="1"/>
</dbReference>
<proteinExistence type="predicted"/>
<name>A0A5E4QAI4_9NEOP</name>
<feature type="domain" description="RRM" evidence="4">
    <location>
        <begin position="55"/>
        <end position="134"/>
    </location>
</feature>
<dbReference type="AlphaFoldDB" id="A0A5E4QAI4"/>
<dbReference type="Pfam" id="PF00646">
    <property type="entry name" value="F-box"/>
    <property type="match status" value="1"/>
</dbReference>
<dbReference type="Proteomes" id="UP000324832">
    <property type="component" value="Unassembled WGS sequence"/>
</dbReference>
<dbReference type="CDD" id="cd09917">
    <property type="entry name" value="F-box_SF"/>
    <property type="match status" value="1"/>
</dbReference>
<protein>
    <recommendedName>
        <fullName evidence="4">RRM domain-containing protein</fullName>
    </recommendedName>
</protein>
<dbReference type="InterPro" id="IPR012677">
    <property type="entry name" value="Nucleotide-bd_a/b_plait_sf"/>
</dbReference>
<keyword evidence="1" id="KW-0833">Ubl conjugation pathway</keyword>
<keyword evidence="2 3" id="KW-0694">RNA-binding</keyword>
<dbReference type="Gene3D" id="3.80.10.10">
    <property type="entry name" value="Ribonuclease Inhibitor"/>
    <property type="match status" value="2"/>
</dbReference>
<reference evidence="5 6" key="1">
    <citation type="submission" date="2017-07" db="EMBL/GenBank/DDBJ databases">
        <authorList>
            <person name="Talla V."/>
            <person name="Backstrom N."/>
        </authorList>
    </citation>
    <scope>NUCLEOTIDE SEQUENCE [LARGE SCALE GENOMIC DNA]</scope>
</reference>